<proteinExistence type="inferred from homology"/>
<organism evidence="9 10">
    <name type="scientific">Drosophila kikkawai</name>
    <name type="common">Fruit fly</name>
    <dbReference type="NCBI Taxonomy" id="30033"/>
    <lineage>
        <taxon>Eukaryota</taxon>
        <taxon>Metazoa</taxon>
        <taxon>Ecdysozoa</taxon>
        <taxon>Arthropoda</taxon>
        <taxon>Hexapoda</taxon>
        <taxon>Insecta</taxon>
        <taxon>Pterygota</taxon>
        <taxon>Neoptera</taxon>
        <taxon>Endopterygota</taxon>
        <taxon>Diptera</taxon>
        <taxon>Brachycera</taxon>
        <taxon>Muscomorpha</taxon>
        <taxon>Ephydroidea</taxon>
        <taxon>Drosophilidae</taxon>
        <taxon>Drosophila</taxon>
        <taxon>Sophophora</taxon>
    </lineage>
</organism>
<dbReference type="RefSeq" id="XP_017035403.2">
    <property type="nucleotide sequence ID" value="XM_017179914.3"/>
</dbReference>
<dbReference type="GO" id="GO:0036376">
    <property type="term" value="P:sodium ion export across plasma membrane"/>
    <property type="evidence" value="ECO:0007669"/>
    <property type="project" value="TreeGrafter"/>
</dbReference>
<keyword evidence="5 8" id="KW-1133">Transmembrane helix</keyword>
<keyword evidence="6 8" id="KW-0472">Membrane</keyword>
<evidence type="ECO:0000256" key="7">
    <source>
        <dbReference type="SAM" id="MobiDB-lite"/>
    </source>
</evidence>
<evidence type="ECO:0000256" key="2">
    <source>
        <dbReference type="ARBA" id="ARBA00005876"/>
    </source>
</evidence>
<comment type="subcellular location">
    <subcellularLocation>
        <location evidence="1">Membrane</location>
        <topology evidence="1">Single-pass type II membrane protein</topology>
    </subcellularLocation>
</comment>
<reference evidence="10" key="1">
    <citation type="submission" date="2025-08" db="UniProtKB">
        <authorList>
            <consortium name="RefSeq"/>
        </authorList>
    </citation>
    <scope>IDENTIFICATION</scope>
    <source>
        <strain evidence="10">14028-0561.14</strain>
        <tissue evidence="10">Whole fly</tissue>
    </source>
</reference>
<dbReference type="Gene3D" id="2.60.40.1660">
    <property type="entry name" value="Na, k-atpase alpha subunit"/>
    <property type="match status" value="1"/>
</dbReference>
<dbReference type="InterPro" id="IPR038702">
    <property type="entry name" value="Na/K_ATPase_sub_beta_sf"/>
</dbReference>
<feature type="region of interest" description="Disordered" evidence="7">
    <location>
        <begin position="322"/>
        <end position="347"/>
    </location>
</feature>
<dbReference type="InterPro" id="IPR000402">
    <property type="entry name" value="Na/K_ATPase_sub_beta"/>
</dbReference>
<evidence type="ECO:0000313" key="9">
    <source>
        <dbReference type="Proteomes" id="UP001652661"/>
    </source>
</evidence>
<dbReference type="GO" id="GO:1990573">
    <property type="term" value="P:potassium ion import across plasma membrane"/>
    <property type="evidence" value="ECO:0007669"/>
    <property type="project" value="TreeGrafter"/>
</dbReference>
<evidence type="ECO:0000313" key="10">
    <source>
        <dbReference type="RefSeq" id="XP_017035403.2"/>
    </source>
</evidence>
<dbReference type="GO" id="GO:0006883">
    <property type="term" value="P:intracellular sodium ion homeostasis"/>
    <property type="evidence" value="ECO:0007669"/>
    <property type="project" value="TreeGrafter"/>
</dbReference>
<evidence type="ECO:0000256" key="6">
    <source>
        <dbReference type="ARBA" id="ARBA00023136"/>
    </source>
</evidence>
<protein>
    <submittedName>
        <fullName evidence="10">Sodium/potassium-transporting ATPase subunit beta-1</fullName>
    </submittedName>
</protein>
<dbReference type="AlphaFoldDB" id="A0A6P4JL72"/>
<dbReference type="Proteomes" id="UP001652661">
    <property type="component" value="Chromosome 3R"/>
</dbReference>
<evidence type="ECO:0000256" key="5">
    <source>
        <dbReference type="ARBA" id="ARBA00022989"/>
    </source>
</evidence>
<keyword evidence="4" id="KW-0735">Signal-anchor</keyword>
<evidence type="ECO:0000256" key="1">
    <source>
        <dbReference type="ARBA" id="ARBA00004606"/>
    </source>
</evidence>
<feature type="transmembrane region" description="Helical" evidence="8">
    <location>
        <begin position="57"/>
        <end position="82"/>
    </location>
</feature>
<gene>
    <name evidence="10" type="primary">LOC108083919</name>
</gene>
<dbReference type="PANTHER" id="PTHR11523:SF28">
    <property type="entry name" value="NA_K-ATPASE BETA SUBUNIT ISOFORM 4-RELATED"/>
    <property type="match status" value="1"/>
</dbReference>
<comment type="similarity">
    <text evidence="2">Belongs to the X(+)/potassium ATPases subunit beta family.</text>
</comment>
<dbReference type="GO" id="GO:0001671">
    <property type="term" value="F:ATPase activator activity"/>
    <property type="evidence" value="ECO:0007669"/>
    <property type="project" value="TreeGrafter"/>
</dbReference>
<keyword evidence="3 8" id="KW-0812">Transmembrane</keyword>
<accession>A0A6P4JL72</accession>
<sequence>MPEELMVPAGTYKLTKQFRREQMRRHKKDLPWSKRVFDLDEKRLFGRTLWGWTRITLFYLTLYILIALIVIFWLAIFKYAIIPKDHPVWLKKAPGVSLVPHNESTLKFFPNEPTTIYPIADKIEEFLNGLRDNAMDYFSDFNADELWGYREGKPCIFVKLNKVIGFEPNTIDTPEELPKGAPPELRDVIRKHGGAPRIWLSCMTKGNGPQPTVLYYPGPFFDTTGTMTGVQRVVAVQLSNFPANSDVDVHLTVWAHNIQIEEKYNGKGHARLTLHRVLQAPLKSPEARLKTLSVARNSGGRPAPNGSPRSYKRFRTKPVTTAPKEPFSYIGRERNASPPRTLADARNSGPENILIAEPRSYKGVGAKPVTIAPKEPFSYIGRWRNDSLGLFLVFPSFATKPIDQN</sequence>
<dbReference type="GO" id="GO:0030007">
    <property type="term" value="P:intracellular potassium ion homeostasis"/>
    <property type="evidence" value="ECO:0007669"/>
    <property type="project" value="TreeGrafter"/>
</dbReference>
<dbReference type="Pfam" id="PF00287">
    <property type="entry name" value="Na_K-ATPase"/>
    <property type="match status" value="2"/>
</dbReference>
<dbReference type="OrthoDB" id="5912413at2759"/>
<dbReference type="GeneID" id="108083919"/>
<dbReference type="PANTHER" id="PTHR11523">
    <property type="entry name" value="SODIUM/POTASSIUM-DEPENDENT ATPASE BETA SUBUNIT"/>
    <property type="match status" value="1"/>
</dbReference>
<keyword evidence="9" id="KW-1185">Reference proteome</keyword>
<name>A0A6P4JL72_DROKI</name>
<evidence type="ECO:0000256" key="3">
    <source>
        <dbReference type="ARBA" id="ARBA00022692"/>
    </source>
</evidence>
<dbReference type="GO" id="GO:0005890">
    <property type="term" value="C:sodium:potassium-exchanging ATPase complex"/>
    <property type="evidence" value="ECO:0007669"/>
    <property type="project" value="InterPro"/>
</dbReference>
<evidence type="ECO:0000256" key="8">
    <source>
        <dbReference type="SAM" id="Phobius"/>
    </source>
</evidence>
<evidence type="ECO:0000256" key="4">
    <source>
        <dbReference type="ARBA" id="ARBA00022968"/>
    </source>
</evidence>